<feature type="signal peptide" evidence="2">
    <location>
        <begin position="1"/>
        <end position="33"/>
    </location>
</feature>
<feature type="domain" description="T9SS-like galactose binding" evidence="4">
    <location>
        <begin position="371"/>
        <end position="482"/>
    </location>
</feature>
<dbReference type="EMBL" id="PYGD01000004">
    <property type="protein sequence ID" value="PSK92066.1"/>
    <property type="molecule type" value="Genomic_DNA"/>
</dbReference>
<comment type="caution">
    <text evidence="5">The sequence shown here is derived from an EMBL/GenBank/DDBJ whole genome shotgun (WGS) entry which is preliminary data.</text>
</comment>
<dbReference type="Proteomes" id="UP000240572">
    <property type="component" value="Unassembled WGS sequence"/>
</dbReference>
<dbReference type="InterPro" id="IPR026444">
    <property type="entry name" value="Secre_tail"/>
</dbReference>
<feature type="domain" description="T9SS-like galactose binding" evidence="4">
    <location>
        <begin position="1084"/>
        <end position="1157"/>
    </location>
</feature>
<keyword evidence="2" id="KW-0732">Signal</keyword>
<protein>
    <submittedName>
        <fullName evidence="5">Putative secreted protein (Por secretion system target)</fullName>
    </submittedName>
</protein>
<keyword evidence="6" id="KW-1185">Reference proteome</keyword>
<evidence type="ECO:0000313" key="6">
    <source>
        <dbReference type="Proteomes" id="UP000240572"/>
    </source>
</evidence>
<feature type="chain" id="PRO_5015196016" evidence="2">
    <location>
        <begin position="34"/>
        <end position="1577"/>
    </location>
</feature>
<feature type="domain" description="Secretion system C-terminal sorting" evidence="3">
    <location>
        <begin position="1505"/>
        <end position="1573"/>
    </location>
</feature>
<dbReference type="OrthoDB" id="9786188at2"/>
<accession>A0A2P8D4C5</accession>
<dbReference type="InterPro" id="IPR056600">
    <property type="entry name" value="GBD_T9SS_assoc"/>
</dbReference>
<dbReference type="Gene3D" id="2.60.40.1290">
    <property type="match status" value="4"/>
</dbReference>
<evidence type="ECO:0000256" key="1">
    <source>
        <dbReference type="SAM" id="MobiDB-lite"/>
    </source>
</evidence>
<organism evidence="5 6">
    <name type="scientific">Taibaiella chishuiensis</name>
    <dbReference type="NCBI Taxonomy" id="1434707"/>
    <lineage>
        <taxon>Bacteria</taxon>
        <taxon>Pseudomonadati</taxon>
        <taxon>Bacteroidota</taxon>
        <taxon>Chitinophagia</taxon>
        <taxon>Chitinophagales</taxon>
        <taxon>Chitinophagaceae</taxon>
        <taxon>Taibaiella</taxon>
    </lineage>
</organism>
<feature type="region of interest" description="Disordered" evidence="1">
    <location>
        <begin position="146"/>
        <end position="167"/>
    </location>
</feature>
<dbReference type="RefSeq" id="WP_106523137.1">
    <property type="nucleotide sequence ID" value="NZ_PYGD01000004.1"/>
</dbReference>
<evidence type="ECO:0000259" key="4">
    <source>
        <dbReference type="Pfam" id="PF23759"/>
    </source>
</evidence>
<evidence type="ECO:0000256" key="2">
    <source>
        <dbReference type="SAM" id="SignalP"/>
    </source>
</evidence>
<dbReference type="NCBIfam" id="TIGR04183">
    <property type="entry name" value="Por_Secre_tail"/>
    <property type="match status" value="1"/>
</dbReference>
<evidence type="ECO:0000313" key="5">
    <source>
        <dbReference type="EMBL" id="PSK92066.1"/>
    </source>
</evidence>
<feature type="domain" description="T9SS-like galactose binding" evidence="4">
    <location>
        <begin position="236"/>
        <end position="361"/>
    </location>
</feature>
<name>A0A2P8D4C5_9BACT</name>
<evidence type="ECO:0000259" key="3">
    <source>
        <dbReference type="Pfam" id="PF18962"/>
    </source>
</evidence>
<feature type="compositionally biased region" description="Low complexity" evidence="1">
    <location>
        <begin position="149"/>
        <end position="165"/>
    </location>
</feature>
<proteinExistence type="predicted"/>
<sequence length="1577" mass="161964">MKKNLTPIRQVRTAVKKAMLAPALLLGLSPLFAQTTLISPSGDGGFENGADFAANGWTVQNFTSANTNKWFVGSAATASAGSNSAYISDNATGTTYNYAGSSSRVLFWRDVTFPAGLTSITLTFKVKVVGEVDYDDLSVFIQNGTTVPATGTQPSSSGSSAPSISNTTRLGTVSDVGATYVTRTYTISAADAGNTTVATTRRLIFYWENDASGNYMPPVSIDEISLVAAPPPPPPANDDAAGAITLSINPDLTCTATTTGTTVSATASADAAPGCSASGTNDDVWYKFVATGPGHRISFSNVSAGTMVAALYTGTPGSLTPVATACGSTTLNATGLTGGATYYVRAYTSVATVTTAANFTICVGTLPPPPANDECAGAIAFPVIPTTSTCVSVTANTQNATQSLAGCVGTADEDVWYSFVCPAGYTSLMYANTTVSGSTDRVIEFFSGTCGNLTSMFCNDDEEGTITGLTPGQTYYFRIYTYGSGNNTEVSVCLKTPPVMTYASSTTTQSSTSTLVAGSVNQQIIRTVVVTSGSFFPLNLTQLDYNTTGSNNPATSITNARVYYTGTSTSFSTTTPFGTAVANPNGTFSVTGSQTLAGANTGTTSNYFWLVYDINCTATVSDSVDAQCTGMVVGGTAQTPTATNPAGSRKITAAYATSRSDGNSTTAVTAGATNAQFVYANVAGTSACSSTATSVSFTVSGTAPAADIAQAKCYYTTSSTFSSAVPFGSAIATPAAGNITFTGSQPLGTGSNYFWLVYDISCTATGSNTLNGDVTGLVVNGVTVTPTGTAPSANAINALITTTQPTGTVNAGTANNQLIRVNLNPCGSSSTLTAATFNITGTTNAADILNAKAYYTSSTTFSTATPFGTAVASPGGSFTIAGNRTISGAGYLWLAYDVNCAATPTNVLDASCTEIILSGNAYTPAPANPSGTRAIVAPNNSTTITQSSTSVIPQGSFNQHIVYATVNGCINVPVTSITFATTGTTANADIAAARVFYTTANTFANAVPFGTAITTPGSSMTFTGNQPLATGTGYFWLVYDIAPSATLANVVDASLTNAVVNGNTLTPSASAASGTRTIVTPVVNDNASGAITLGLGAGCTTPTYTNVNASQNANEAVGSCTDAVNAYATVWYKFVAPPSGAVRISTDLGATSNTLSDSRVALFSASNPNDYSTFSLIGCDEDGGSVLGDGYMAVLYATGLNSGTTYYVQVGNYGSSTTSGTFCIAVDELSSSMLATANTCSSSYQTPVGTNTGYTGWTPLLDGSSRLIALVRNTAGVSPGSYTVAQNINTGAVRSDVNGIRYLDRNYRIVNSNTGNYDVQLFMLSSEQAALQAADPAATLNALNITRVTGESGCSANATGAGTTSLITQSGSSSAGGVSWVSFTTPGFSNFYINRGTVPLPIVLKDFSGKNAGAVNNLYWETSAEHNFSYFELQRSADGIHFNSIAQVNSDRNSNGSKYAYTDAAPFTGMNRYRLKIVDLDGKNSLSQVVSLEVKASKFTGVTAYPNPVQQTLHIRISGQAEGAAMVQLMDMTGKVIRSLQVQGNTATMDMNRIPAGMYLLKYTDNSHTSVLKITKD</sequence>
<dbReference type="Pfam" id="PF23759">
    <property type="entry name" value="GBD_T9SS_assoc"/>
    <property type="match status" value="3"/>
</dbReference>
<dbReference type="Pfam" id="PF18962">
    <property type="entry name" value="Por_Secre_tail"/>
    <property type="match status" value="1"/>
</dbReference>
<gene>
    <name evidence="5" type="ORF">B0I18_104163</name>
</gene>
<reference evidence="5 6" key="1">
    <citation type="submission" date="2018-03" db="EMBL/GenBank/DDBJ databases">
        <title>Genomic Encyclopedia of Type Strains, Phase III (KMG-III): the genomes of soil and plant-associated and newly described type strains.</title>
        <authorList>
            <person name="Whitman W."/>
        </authorList>
    </citation>
    <scope>NUCLEOTIDE SEQUENCE [LARGE SCALE GENOMIC DNA]</scope>
    <source>
        <strain evidence="5 6">CGMCC 1.12700</strain>
    </source>
</reference>